<reference evidence="3" key="1">
    <citation type="submission" date="2020-02" db="EMBL/GenBank/DDBJ databases">
        <authorList>
            <person name="Meier V. D."/>
        </authorList>
    </citation>
    <scope>NUCLEOTIDE SEQUENCE</scope>
    <source>
        <strain evidence="3">AVDCRST_MAG58</strain>
    </source>
</reference>
<feature type="domain" description="DZANK-type" evidence="2">
    <location>
        <begin position="110"/>
        <end position="153"/>
    </location>
</feature>
<feature type="transmembrane region" description="Helical" evidence="1">
    <location>
        <begin position="32"/>
        <end position="49"/>
    </location>
</feature>
<name>A0A6J4R7J7_9ACTN</name>
<evidence type="ECO:0000313" key="3">
    <source>
        <dbReference type="EMBL" id="CAA9466481.1"/>
    </source>
</evidence>
<keyword evidence="1" id="KW-1133">Transmembrane helix</keyword>
<accession>A0A6J4R7J7</accession>
<dbReference type="InterPro" id="IPR025874">
    <property type="entry name" value="DZR"/>
</dbReference>
<organism evidence="3">
    <name type="scientific">uncultured Rubrobacteraceae bacterium</name>
    <dbReference type="NCBI Taxonomy" id="349277"/>
    <lineage>
        <taxon>Bacteria</taxon>
        <taxon>Bacillati</taxon>
        <taxon>Actinomycetota</taxon>
        <taxon>Rubrobacteria</taxon>
        <taxon>Rubrobacterales</taxon>
        <taxon>Rubrobacteraceae</taxon>
        <taxon>environmental samples</taxon>
    </lineage>
</organism>
<gene>
    <name evidence="3" type="ORF">AVDCRST_MAG58-3546</name>
</gene>
<dbReference type="Pfam" id="PF12773">
    <property type="entry name" value="DZR"/>
    <property type="match status" value="1"/>
</dbReference>
<proteinExistence type="predicted"/>
<protein>
    <submittedName>
        <fullName evidence="3">Type II secretory pathway, ATPase PulE/Tfp pilus assembly pathway, ATPase PilB</fullName>
    </submittedName>
</protein>
<sequence>MRSLLAFQQDPDPFQIISNFLESPILRISGQLVLLLFVVLWVSLVYWTYADASRRGAMSVLWGFVAFIFPYFGTLVYLIVRPPEYLEDSRERELELAVLERELKNNVLLCPNCRNLVERDYLICPSCTWELKKSCVNCDKPLNTEWRTCPYCGTDQRSGKTKVS</sequence>
<dbReference type="AlphaFoldDB" id="A0A6J4R7J7"/>
<keyword evidence="1" id="KW-0812">Transmembrane</keyword>
<evidence type="ECO:0000259" key="2">
    <source>
        <dbReference type="Pfam" id="PF12773"/>
    </source>
</evidence>
<dbReference type="EMBL" id="CADCVF010000072">
    <property type="protein sequence ID" value="CAA9466481.1"/>
    <property type="molecule type" value="Genomic_DNA"/>
</dbReference>
<evidence type="ECO:0000256" key="1">
    <source>
        <dbReference type="SAM" id="Phobius"/>
    </source>
</evidence>
<feature type="transmembrane region" description="Helical" evidence="1">
    <location>
        <begin position="61"/>
        <end position="80"/>
    </location>
</feature>
<keyword evidence="1" id="KW-0472">Membrane</keyword>